<dbReference type="GO" id="GO:0005737">
    <property type="term" value="C:cytoplasm"/>
    <property type="evidence" value="ECO:0007669"/>
    <property type="project" value="UniProtKB-SubCell"/>
</dbReference>
<reference evidence="2 3" key="1">
    <citation type="submission" date="2018-11" db="EMBL/GenBank/DDBJ databases">
        <title>Chryseotalea sanarue gen. nov., sp., nov., a member of the family Cytophagaceae, isolated from a brackish lake in Hamamatsu Japan.</title>
        <authorList>
            <person name="Maejima Y."/>
            <person name="Iino T."/>
            <person name="Muraguchi Y."/>
            <person name="Fukuda K."/>
            <person name="Ohkuma M."/>
            <person name="Moriuchi R."/>
            <person name="Dohra H."/>
            <person name="Kimbara K."/>
            <person name="Shintani M."/>
        </authorList>
    </citation>
    <scope>NUCLEOTIDE SEQUENCE [LARGE SCALE GENOMIC DNA]</scope>
    <source>
        <strain evidence="2 3">Ys</strain>
    </source>
</reference>
<organism evidence="2 3">
    <name type="scientific">Chryseotalea sanaruensis</name>
    <dbReference type="NCBI Taxonomy" id="2482724"/>
    <lineage>
        <taxon>Bacteria</taxon>
        <taxon>Pseudomonadati</taxon>
        <taxon>Bacteroidota</taxon>
        <taxon>Cytophagia</taxon>
        <taxon>Cytophagales</taxon>
        <taxon>Chryseotaleaceae</taxon>
        <taxon>Chryseotalea</taxon>
    </lineage>
</organism>
<comment type="subcellular location">
    <subcellularLocation>
        <location evidence="1">Cytoplasm</location>
    </subcellularLocation>
</comment>
<dbReference type="RefSeq" id="WP_127121373.1">
    <property type="nucleotide sequence ID" value="NZ_BHXQ01000002.1"/>
</dbReference>
<dbReference type="OrthoDB" id="977349at2"/>
<dbReference type="PANTHER" id="PTHR36438:SF1">
    <property type="entry name" value="IRON-SULFUR CLUSTER REPAIR PROTEIN YTFE"/>
    <property type="match status" value="1"/>
</dbReference>
<evidence type="ECO:0000256" key="1">
    <source>
        <dbReference type="ARBA" id="ARBA00004496"/>
    </source>
</evidence>
<dbReference type="EMBL" id="BHXQ01000002">
    <property type="protein sequence ID" value="GCC50703.1"/>
    <property type="molecule type" value="Genomic_DNA"/>
</dbReference>
<gene>
    <name evidence="2" type="ORF">SanaruYs_09210</name>
</gene>
<evidence type="ECO:0000313" key="3">
    <source>
        <dbReference type="Proteomes" id="UP000288227"/>
    </source>
</evidence>
<name>A0A401U713_9BACT</name>
<keyword evidence="3" id="KW-1185">Reference proteome</keyword>
<dbReference type="Proteomes" id="UP000288227">
    <property type="component" value="Unassembled WGS sequence"/>
</dbReference>
<sequence length="251" mass="29937">MEEVSWKNRRIGELVEENHVHAYVLFYFGIKFYEFSELTLEQVCLQKGLRVEQVLRELESPSLLQETDLPLTSYPIDLIIEYLKHAHFIFIKHKLPYMAGLVQGFNAQHDDYLSVERDLKVVFPLFVEDFIHHIYEEEDNLFSYIRSLERAVKGNYNPTRLFYLLERSSLHKFAAEHEAHDDEMEGIRSITRDYKMSSDTPLHIKVLYNELKEFEKSLIIHARIENEILFPKAMALENKVKKLYFEKTKFN</sequence>
<comment type="caution">
    <text evidence="2">The sequence shown here is derived from an EMBL/GenBank/DDBJ whole genome shotgun (WGS) entry which is preliminary data.</text>
</comment>
<protein>
    <submittedName>
        <fullName evidence="2">Iron-sulfur cluster repair di-iron protein</fullName>
    </submittedName>
</protein>
<proteinExistence type="predicted"/>
<accession>A0A401U713</accession>
<dbReference type="Gene3D" id="1.20.120.520">
    <property type="entry name" value="nmb1532 protein domain like"/>
    <property type="match status" value="1"/>
</dbReference>
<dbReference type="InterPro" id="IPR019903">
    <property type="entry name" value="RIC_family"/>
</dbReference>
<dbReference type="PANTHER" id="PTHR36438">
    <property type="entry name" value="IRON-SULFUR CLUSTER REPAIR PROTEIN YTFE"/>
    <property type="match status" value="1"/>
</dbReference>
<evidence type="ECO:0000313" key="2">
    <source>
        <dbReference type="EMBL" id="GCC50703.1"/>
    </source>
</evidence>
<dbReference type="AlphaFoldDB" id="A0A401U713"/>